<organism evidence="2 3">
    <name type="scientific">Toxocara canis</name>
    <name type="common">Canine roundworm</name>
    <dbReference type="NCBI Taxonomy" id="6265"/>
    <lineage>
        <taxon>Eukaryota</taxon>
        <taxon>Metazoa</taxon>
        <taxon>Ecdysozoa</taxon>
        <taxon>Nematoda</taxon>
        <taxon>Chromadorea</taxon>
        <taxon>Rhabditida</taxon>
        <taxon>Spirurina</taxon>
        <taxon>Ascaridomorpha</taxon>
        <taxon>Ascaridoidea</taxon>
        <taxon>Toxocaridae</taxon>
        <taxon>Toxocara</taxon>
    </lineage>
</organism>
<comment type="caution">
    <text evidence="2">The sequence shown here is derived from an EMBL/GenBank/DDBJ whole genome shotgun (WGS) entry which is preliminary data.</text>
</comment>
<keyword evidence="3" id="KW-1185">Reference proteome</keyword>
<dbReference type="Proteomes" id="UP000031036">
    <property type="component" value="Unassembled WGS sequence"/>
</dbReference>
<proteinExistence type="predicted"/>
<dbReference type="AlphaFoldDB" id="A0A0B2UNP9"/>
<keyword evidence="1" id="KW-0175">Coiled coil</keyword>
<evidence type="ECO:0000313" key="3">
    <source>
        <dbReference type="Proteomes" id="UP000031036"/>
    </source>
</evidence>
<dbReference type="EMBL" id="JPKZ01022845">
    <property type="protein sequence ID" value="KHN70998.1"/>
    <property type="molecule type" value="Genomic_DNA"/>
</dbReference>
<feature type="coiled-coil region" evidence="1">
    <location>
        <begin position="39"/>
        <end position="66"/>
    </location>
</feature>
<sequence>MLSMNVNAMNTMTLTIHALTTSAVPIYKSQDEIGPAMNISEIAQQLEQLEKLAEESDDVADILKDELIQTGYGNDKSGNSLFPYQLSSTRTLLTTLWHPGLHRLYRK</sequence>
<protein>
    <submittedName>
        <fullName evidence="2">Uncharacterized protein</fullName>
    </submittedName>
</protein>
<evidence type="ECO:0000313" key="2">
    <source>
        <dbReference type="EMBL" id="KHN70998.1"/>
    </source>
</evidence>
<reference evidence="2 3" key="1">
    <citation type="submission" date="2014-11" db="EMBL/GenBank/DDBJ databases">
        <title>Genetic blueprint of the zoonotic pathogen Toxocara canis.</title>
        <authorList>
            <person name="Zhu X.-Q."/>
            <person name="Korhonen P.K."/>
            <person name="Cai H."/>
            <person name="Young N.D."/>
            <person name="Nejsum P."/>
            <person name="von Samson-Himmelstjerna G."/>
            <person name="Boag P.R."/>
            <person name="Tan P."/>
            <person name="Li Q."/>
            <person name="Min J."/>
            <person name="Yang Y."/>
            <person name="Wang X."/>
            <person name="Fang X."/>
            <person name="Hall R.S."/>
            <person name="Hofmann A."/>
            <person name="Sternberg P.W."/>
            <person name="Jex A.R."/>
            <person name="Gasser R.B."/>
        </authorList>
    </citation>
    <scope>NUCLEOTIDE SEQUENCE [LARGE SCALE GENOMIC DNA]</scope>
    <source>
        <strain evidence="2">PN_DK_2014</strain>
    </source>
</reference>
<evidence type="ECO:0000256" key="1">
    <source>
        <dbReference type="SAM" id="Coils"/>
    </source>
</evidence>
<accession>A0A0B2UNP9</accession>
<name>A0A0B2UNP9_TOXCA</name>
<gene>
    <name evidence="2" type="ORF">Tcan_17538</name>
</gene>